<dbReference type="InterPro" id="IPR051200">
    <property type="entry name" value="Host-pathogen_enzymatic-act"/>
</dbReference>
<name>A0A917WPB8_9ACTN</name>
<evidence type="ECO:0000313" key="1">
    <source>
        <dbReference type="EMBL" id="GGM18986.1"/>
    </source>
</evidence>
<evidence type="ECO:0008006" key="3">
    <source>
        <dbReference type="Google" id="ProtNLM"/>
    </source>
</evidence>
<dbReference type="EMBL" id="BMNA01000022">
    <property type="protein sequence ID" value="GGM18986.1"/>
    <property type="molecule type" value="Genomic_DNA"/>
</dbReference>
<dbReference type="PANTHER" id="PTHR47197">
    <property type="entry name" value="PROTEIN NIRF"/>
    <property type="match status" value="1"/>
</dbReference>
<keyword evidence="2" id="KW-1185">Reference proteome</keyword>
<organism evidence="1 2">
    <name type="scientific">Nakamurella endophytica</name>
    <dbReference type="NCBI Taxonomy" id="1748367"/>
    <lineage>
        <taxon>Bacteria</taxon>
        <taxon>Bacillati</taxon>
        <taxon>Actinomycetota</taxon>
        <taxon>Actinomycetes</taxon>
        <taxon>Nakamurellales</taxon>
        <taxon>Nakamurellaceae</taxon>
        <taxon>Nakamurella</taxon>
    </lineage>
</organism>
<reference evidence="1" key="1">
    <citation type="journal article" date="2014" name="Int. J. Syst. Evol. Microbiol.">
        <title>Complete genome sequence of Corynebacterium casei LMG S-19264T (=DSM 44701T), isolated from a smear-ripened cheese.</title>
        <authorList>
            <consortium name="US DOE Joint Genome Institute (JGI-PGF)"/>
            <person name="Walter F."/>
            <person name="Albersmeier A."/>
            <person name="Kalinowski J."/>
            <person name="Ruckert C."/>
        </authorList>
    </citation>
    <scope>NUCLEOTIDE SEQUENCE</scope>
    <source>
        <strain evidence="1">CGMCC 4.7308</strain>
    </source>
</reference>
<dbReference type="InterPro" id="IPR015943">
    <property type="entry name" value="WD40/YVTN_repeat-like_dom_sf"/>
</dbReference>
<dbReference type="RefSeq" id="WP_188944996.1">
    <property type="nucleotide sequence ID" value="NZ_BMNA01000022.1"/>
</dbReference>
<dbReference type="SUPFAM" id="SSF50974">
    <property type="entry name" value="Nitrous oxide reductase, N-terminal domain"/>
    <property type="match status" value="1"/>
</dbReference>
<protein>
    <recommendedName>
        <fullName evidence="3">YncE family protein</fullName>
    </recommendedName>
</protein>
<dbReference type="AlphaFoldDB" id="A0A917WPB8"/>
<reference evidence="1" key="2">
    <citation type="submission" date="2020-09" db="EMBL/GenBank/DDBJ databases">
        <authorList>
            <person name="Sun Q."/>
            <person name="Zhou Y."/>
        </authorList>
    </citation>
    <scope>NUCLEOTIDE SEQUENCE</scope>
    <source>
        <strain evidence="1">CGMCC 4.7308</strain>
    </source>
</reference>
<dbReference type="Proteomes" id="UP000655208">
    <property type="component" value="Unassembled WGS sequence"/>
</dbReference>
<comment type="caution">
    <text evidence="1">The sequence shown here is derived from an EMBL/GenBank/DDBJ whole genome shotgun (WGS) entry which is preliminary data.</text>
</comment>
<accession>A0A917WPB8</accession>
<sequence length="228" mass="23115">MDLTTRTLTYTVRVPGGEPDAVAFDADGRSAYVTDAEAGTVSIVDAASGRIAGTIRLGGRPGGIAVDTSTPGGRLHVTDMTGNRWDIVQVGSLLVRTVAVQDYPTSVAVAANGDVVVGGTTSDDIDVLGPRDPLQAITLHRPDQARTVAATAITGGDTVALPGLEADSWLDTDTMTFTGHVPATGPITTDATVAVVPGSVLLTEGPSDDPAHLGYLAVVPDSSVISGN</sequence>
<gene>
    <name evidence="1" type="ORF">GCM10011594_43840</name>
</gene>
<evidence type="ECO:0000313" key="2">
    <source>
        <dbReference type="Proteomes" id="UP000655208"/>
    </source>
</evidence>
<dbReference type="InterPro" id="IPR011045">
    <property type="entry name" value="N2O_reductase_N"/>
</dbReference>
<dbReference type="Gene3D" id="2.130.10.10">
    <property type="entry name" value="YVTN repeat-like/Quinoprotein amine dehydrogenase"/>
    <property type="match status" value="1"/>
</dbReference>
<proteinExistence type="predicted"/>
<dbReference type="PANTHER" id="PTHR47197:SF3">
    <property type="entry name" value="DIHYDRO-HEME D1 DEHYDROGENASE"/>
    <property type="match status" value="1"/>
</dbReference>